<proteinExistence type="predicted"/>
<evidence type="ECO:0000313" key="4">
    <source>
        <dbReference type="Proteomes" id="UP000525078"/>
    </source>
</evidence>
<keyword evidence="1" id="KW-0175">Coiled coil</keyword>
<protein>
    <submittedName>
        <fullName evidence="3">Uncharacterized protein</fullName>
    </submittedName>
</protein>
<evidence type="ECO:0000256" key="1">
    <source>
        <dbReference type="SAM" id="Coils"/>
    </source>
</evidence>
<feature type="compositionally biased region" description="Basic and acidic residues" evidence="2">
    <location>
        <begin position="331"/>
        <end position="341"/>
    </location>
</feature>
<reference evidence="3 4" key="1">
    <citation type="journal article" date="2020" name="bioRxiv">
        <title>Sequence and annotation of 42 cannabis genomes reveals extensive copy number variation in cannabinoid synthesis and pathogen resistance genes.</title>
        <authorList>
            <person name="Mckernan K.J."/>
            <person name="Helbert Y."/>
            <person name="Kane L.T."/>
            <person name="Ebling H."/>
            <person name="Zhang L."/>
            <person name="Liu B."/>
            <person name="Eaton Z."/>
            <person name="Mclaughlin S."/>
            <person name="Kingan S."/>
            <person name="Baybayan P."/>
            <person name="Concepcion G."/>
            <person name="Jordan M."/>
            <person name="Riva A."/>
            <person name="Barbazuk W."/>
            <person name="Harkins T."/>
        </authorList>
    </citation>
    <scope>NUCLEOTIDE SEQUENCE [LARGE SCALE GENOMIC DNA]</scope>
    <source>
        <strain evidence="4">cv. Jamaican Lion 4</strain>
        <tissue evidence="3">Leaf</tissue>
    </source>
</reference>
<evidence type="ECO:0000256" key="2">
    <source>
        <dbReference type="SAM" id="MobiDB-lite"/>
    </source>
</evidence>
<gene>
    <name evidence="3" type="ORF">F8388_023537</name>
</gene>
<evidence type="ECO:0000313" key="3">
    <source>
        <dbReference type="EMBL" id="KAF4357358.1"/>
    </source>
</evidence>
<name>A0A7J6EFX4_CANSA</name>
<accession>A0A7J6EFX4</accession>
<feature type="region of interest" description="Disordered" evidence="2">
    <location>
        <begin position="327"/>
        <end position="349"/>
    </location>
</feature>
<organism evidence="3 4">
    <name type="scientific">Cannabis sativa</name>
    <name type="common">Hemp</name>
    <name type="synonym">Marijuana</name>
    <dbReference type="NCBI Taxonomy" id="3483"/>
    <lineage>
        <taxon>Eukaryota</taxon>
        <taxon>Viridiplantae</taxon>
        <taxon>Streptophyta</taxon>
        <taxon>Embryophyta</taxon>
        <taxon>Tracheophyta</taxon>
        <taxon>Spermatophyta</taxon>
        <taxon>Magnoliopsida</taxon>
        <taxon>eudicotyledons</taxon>
        <taxon>Gunneridae</taxon>
        <taxon>Pentapetalae</taxon>
        <taxon>rosids</taxon>
        <taxon>fabids</taxon>
        <taxon>Rosales</taxon>
        <taxon>Cannabaceae</taxon>
        <taxon>Cannabis</taxon>
    </lineage>
</organism>
<comment type="caution">
    <text evidence="3">The sequence shown here is derived from an EMBL/GenBank/DDBJ whole genome shotgun (WGS) entry which is preliminary data.</text>
</comment>
<sequence>MEELQELNDKTQVLLEKLDKSTKQFFDELIGCFDLEDTSIQPRIEAKLESFVKEIEIINKETNDLKQIFIANLDKIDFSRFLQSFSEPEHEEIFSKYEALMNVINAKNNGRSWMELVQEQDQKSDGHGTEFNSIRAVAIDVGIQISVFLAQYFFLLAEELDQEVMGSKIRSVKSTIRSDITEKKSSTAITDRFVSVINILEEAMEFYYMKNNTMESGFIGEMGDDVLGMILLEVSNLERAIFTRLFPDWFNSMKAIEAVERGMKKSFSSKLNEIGWKIQELKKKMKENNEELGTVHHEDWNLKFKEILDFKIPAIWRKLDLNVKITNGKNKGSEDETENHQTRPKSSII</sequence>
<dbReference type="Proteomes" id="UP000525078">
    <property type="component" value="Unassembled WGS sequence"/>
</dbReference>
<dbReference type="AlphaFoldDB" id="A0A7J6EFX4"/>
<dbReference type="EMBL" id="JAATIP010000237">
    <property type="protein sequence ID" value="KAF4357358.1"/>
    <property type="molecule type" value="Genomic_DNA"/>
</dbReference>
<feature type="coiled-coil region" evidence="1">
    <location>
        <begin position="271"/>
        <end position="298"/>
    </location>
</feature>